<comment type="caution">
    <text evidence="11">The sequence shown here is derived from an EMBL/GenBank/DDBJ whole genome shotgun (WGS) entry which is preliminary data.</text>
</comment>
<evidence type="ECO:0000256" key="3">
    <source>
        <dbReference type="ARBA" id="ARBA00022692"/>
    </source>
</evidence>
<dbReference type="CDD" id="cd00400">
    <property type="entry name" value="Voltage_gated_ClC"/>
    <property type="match status" value="1"/>
</dbReference>
<dbReference type="Pfam" id="PF00654">
    <property type="entry name" value="Voltage_CLC"/>
    <property type="match status" value="1"/>
</dbReference>
<dbReference type="GO" id="GO:0005254">
    <property type="term" value="F:chloride channel activity"/>
    <property type="evidence" value="ECO:0007669"/>
    <property type="project" value="UniProtKB-KW"/>
</dbReference>
<dbReference type="GO" id="GO:0034707">
    <property type="term" value="C:chloride channel complex"/>
    <property type="evidence" value="ECO:0007669"/>
    <property type="project" value="UniProtKB-KW"/>
</dbReference>
<dbReference type="InterPro" id="IPR014743">
    <property type="entry name" value="Cl-channel_core"/>
</dbReference>
<feature type="transmembrane region" description="Helical" evidence="10">
    <location>
        <begin position="53"/>
        <end position="73"/>
    </location>
</feature>
<evidence type="ECO:0000256" key="9">
    <source>
        <dbReference type="ARBA" id="ARBA00023303"/>
    </source>
</evidence>
<protein>
    <recommendedName>
        <fullName evidence="13">Chloride channel protein</fullName>
    </recommendedName>
</protein>
<name>A0A5J4KVZ5_9CHLR</name>
<dbReference type="Proteomes" id="UP000326912">
    <property type="component" value="Unassembled WGS sequence"/>
</dbReference>
<evidence type="ECO:0000256" key="7">
    <source>
        <dbReference type="ARBA" id="ARBA00023173"/>
    </source>
</evidence>
<dbReference type="EMBL" id="BKZW01000005">
    <property type="protein sequence ID" value="GER92145.1"/>
    <property type="molecule type" value="Genomic_DNA"/>
</dbReference>
<keyword evidence="8" id="KW-0868">Chloride</keyword>
<keyword evidence="9" id="KW-0407">Ion channel</keyword>
<evidence type="ECO:0000256" key="1">
    <source>
        <dbReference type="ARBA" id="ARBA00004141"/>
    </source>
</evidence>
<feature type="transmembrane region" description="Helical" evidence="10">
    <location>
        <begin position="21"/>
        <end position="41"/>
    </location>
</feature>
<organism evidence="11 12">
    <name type="scientific">Dictyobacter vulcani</name>
    <dbReference type="NCBI Taxonomy" id="2607529"/>
    <lineage>
        <taxon>Bacteria</taxon>
        <taxon>Bacillati</taxon>
        <taxon>Chloroflexota</taxon>
        <taxon>Ktedonobacteria</taxon>
        <taxon>Ktedonobacterales</taxon>
        <taxon>Dictyobacteraceae</taxon>
        <taxon>Dictyobacter</taxon>
    </lineage>
</organism>
<keyword evidence="2" id="KW-0813">Transport</keyword>
<keyword evidence="6 10" id="KW-0472">Membrane</keyword>
<dbReference type="PANTHER" id="PTHR43427:SF6">
    <property type="entry name" value="CHLORIDE CHANNEL PROTEIN CLC-E"/>
    <property type="match status" value="1"/>
</dbReference>
<dbReference type="PANTHER" id="PTHR43427">
    <property type="entry name" value="CHLORIDE CHANNEL PROTEIN CLC-E"/>
    <property type="match status" value="1"/>
</dbReference>
<accession>A0A5J4KVZ5</accession>
<feature type="transmembrane region" description="Helical" evidence="10">
    <location>
        <begin position="143"/>
        <end position="161"/>
    </location>
</feature>
<keyword evidence="7" id="KW-0869">Chloride channel</keyword>
<keyword evidence="4 10" id="KW-1133">Transmembrane helix</keyword>
<evidence type="ECO:0000313" key="12">
    <source>
        <dbReference type="Proteomes" id="UP000326912"/>
    </source>
</evidence>
<dbReference type="AlphaFoldDB" id="A0A5J4KVZ5"/>
<evidence type="ECO:0000256" key="8">
    <source>
        <dbReference type="ARBA" id="ARBA00023214"/>
    </source>
</evidence>
<evidence type="ECO:0000256" key="2">
    <source>
        <dbReference type="ARBA" id="ARBA00022448"/>
    </source>
</evidence>
<dbReference type="Gene3D" id="1.10.3080.10">
    <property type="entry name" value="Clc chloride channel"/>
    <property type="match status" value="1"/>
</dbReference>
<feature type="transmembrane region" description="Helical" evidence="10">
    <location>
        <begin position="85"/>
        <end position="105"/>
    </location>
</feature>
<evidence type="ECO:0000313" key="11">
    <source>
        <dbReference type="EMBL" id="GER92145.1"/>
    </source>
</evidence>
<sequence>MNKLFHHLKLPRWIKPAIGGLIVGFVGLVFPQVLGISYGWVQLFMDSKYLLTIPLWVLLLLPFAKMLVTGLSIGSGGAGGTHGPGMVIGGFLGAFLWSSMHSLPFMPQQPAAFVVVGMMALFGAVAHTPIAVMVMLAEMTGNLSLLAPAMIALSISITILGNNTIFRSQLPNRTHSPKFKQTE</sequence>
<keyword evidence="5" id="KW-0406">Ion transport</keyword>
<evidence type="ECO:0000256" key="5">
    <source>
        <dbReference type="ARBA" id="ARBA00023065"/>
    </source>
</evidence>
<proteinExistence type="predicted"/>
<evidence type="ECO:0000256" key="10">
    <source>
        <dbReference type="SAM" id="Phobius"/>
    </source>
</evidence>
<reference evidence="11 12" key="1">
    <citation type="submission" date="2019-10" db="EMBL/GenBank/DDBJ databases">
        <title>Dictyobacter vulcani sp. nov., within the class Ktedonobacteria, isolated from soil of volcanic Mt. Zao.</title>
        <authorList>
            <person name="Zheng Y."/>
            <person name="Wang C.M."/>
            <person name="Sakai Y."/>
            <person name="Abe K."/>
            <person name="Yokota A."/>
            <person name="Yabe S."/>
        </authorList>
    </citation>
    <scope>NUCLEOTIDE SEQUENCE [LARGE SCALE GENOMIC DNA]</scope>
    <source>
        <strain evidence="11 12">W12</strain>
    </source>
</reference>
<feature type="transmembrane region" description="Helical" evidence="10">
    <location>
        <begin position="111"/>
        <end position="136"/>
    </location>
</feature>
<dbReference type="SUPFAM" id="SSF81340">
    <property type="entry name" value="Clc chloride channel"/>
    <property type="match status" value="1"/>
</dbReference>
<keyword evidence="12" id="KW-1185">Reference proteome</keyword>
<gene>
    <name evidence="11" type="ORF">KDW_63070</name>
</gene>
<evidence type="ECO:0000256" key="4">
    <source>
        <dbReference type="ARBA" id="ARBA00022989"/>
    </source>
</evidence>
<keyword evidence="3 10" id="KW-0812">Transmembrane</keyword>
<evidence type="ECO:0000256" key="6">
    <source>
        <dbReference type="ARBA" id="ARBA00023136"/>
    </source>
</evidence>
<dbReference type="InterPro" id="IPR001807">
    <property type="entry name" value="ClC"/>
</dbReference>
<dbReference type="PRINTS" id="PR00762">
    <property type="entry name" value="CLCHANNEL"/>
</dbReference>
<comment type="subcellular location">
    <subcellularLocation>
        <location evidence="1">Membrane</location>
        <topology evidence="1">Multi-pass membrane protein</topology>
    </subcellularLocation>
</comment>
<evidence type="ECO:0008006" key="13">
    <source>
        <dbReference type="Google" id="ProtNLM"/>
    </source>
</evidence>
<dbReference type="InterPro" id="IPR050368">
    <property type="entry name" value="ClC-type_chloride_channel"/>
</dbReference>